<feature type="domain" description="GFO/IDH/MocA-like oxidoreductase" evidence="4">
    <location>
        <begin position="119"/>
        <end position="240"/>
    </location>
</feature>
<sequence length="350" mass="38124">MANFLDVPVFDQQVLVGRDSSQAAEDATNYGWAESTTDWRSVIAREDIDLVDLCAPEGMNAEIATAALEAGKHVLMANPFSDTLAEMELMTAAAVNAHTRGVRSMTGFNYGRHPALTLAREMIAEGRIGAVRHIRAAYRRDPIHDERDPRPRYGILGDIICHAIDQIHYVSGERIMEATGMLRAPTEGHPAHCVREVTDADTVWATLGMSGKVSASIEASTAAGQRNNFCIEIFGTAGSLTFDLENLCGLVLSDATTTVPNQSFHRILVSETDDSSMDVWGPQGHIIGWEYAFTRQIRDFLLAVRAGADPRPSFEDGLQLRLVLAAIDASASNRSNIIPIHFPSQHPEGA</sequence>
<proteinExistence type="predicted"/>
<dbReference type="SUPFAM" id="SSF55347">
    <property type="entry name" value="Glyceraldehyde-3-phosphate dehydrogenase-like, C-terminal domain"/>
    <property type="match status" value="1"/>
</dbReference>
<dbReference type="PANTHER" id="PTHR43818">
    <property type="entry name" value="BCDNA.GH03377"/>
    <property type="match status" value="1"/>
</dbReference>
<dbReference type="SUPFAM" id="SSF51735">
    <property type="entry name" value="NAD(P)-binding Rossmann-fold domains"/>
    <property type="match status" value="1"/>
</dbReference>
<dbReference type="RefSeq" id="WP_264398785.1">
    <property type="nucleotide sequence ID" value="NZ_CP101180.1"/>
</dbReference>
<dbReference type="Gene3D" id="3.30.360.10">
    <property type="entry name" value="Dihydrodipicolinate Reductase, domain 2"/>
    <property type="match status" value="1"/>
</dbReference>
<evidence type="ECO:0000313" key="5">
    <source>
        <dbReference type="EMBL" id="UYV97580.1"/>
    </source>
</evidence>
<protein>
    <submittedName>
        <fullName evidence="5">Gfo/Idh/MocA family oxidoreductase</fullName>
    </submittedName>
</protein>
<evidence type="ECO:0000259" key="4">
    <source>
        <dbReference type="Pfam" id="PF22725"/>
    </source>
</evidence>
<accession>A0AAX3EHN2</accession>
<gene>
    <name evidence="5" type="ORF">NL394_21560</name>
</gene>
<dbReference type="EMBL" id="CP101185">
    <property type="protein sequence ID" value="UYV97580.1"/>
    <property type="molecule type" value="Genomic_DNA"/>
</dbReference>
<keyword evidence="2" id="KW-0520">NAD</keyword>
<dbReference type="GO" id="GO:0000166">
    <property type="term" value="F:nucleotide binding"/>
    <property type="evidence" value="ECO:0007669"/>
    <property type="project" value="InterPro"/>
</dbReference>
<feature type="domain" description="Gfo/Idh/MocA-like oxidoreductase N-terminal" evidence="3">
    <location>
        <begin position="14"/>
        <end position="98"/>
    </location>
</feature>
<dbReference type="Proteomes" id="UP001163293">
    <property type="component" value="Chromosome"/>
</dbReference>
<evidence type="ECO:0000259" key="3">
    <source>
        <dbReference type="Pfam" id="PF01408"/>
    </source>
</evidence>
<keyword evidence="1" id="KW-0560">Oxidoreductase</keyword>
<dbReference type="Gene3D" id="3.40.50.720">
    <property type="entry name" value="NAD(P)-binding Rossmann-like Domain"/>
    <property type="match status" value="1"/>
</dbReference>
<dbReference type="AlphaFoldDB" id="A0AAX3EHN2"/>
<dbReference type="GO" id="GO:0016491">
    <property type="term" value="F:oxidoreductase activity"/>
    <property type="evidence" value="ECO:0007669"/>
    <property type="project" value="UniProtKB-KW"/>
</dbReference>
<name>A0AAX3EHN2_PAEUR</name>
<dbReference type="InterPro" id="IPR036291">
    <property type="entry name" value="NAD(P)-bd_dom_sf"/>
</dbReference>
<dbReference type="InterPro" id="IPR055170">
    <property type="entry name" value="GFO_IDH_MocA-like_dom"/>
</dbReference>
<organism evidence="5 6">
    <name type="scientific">Paenarthrobacter ureafaciens</name>
    <dbReference type="NCBI Taxonomy" id="37931"/>
    <lineage>
        <taxon>Bacteria</taxon>
        <taxon>Bacillati</taxon>
        <taxon>Actinomycetota</taxon>
        <taxon>Actinomycetes</taxon>
        <taxon>Micrococcales</taxon>
        <taxon>Micrococcaceae</taxon>
        <taxon>Paenarthrobacter</taxon>
    </lineage>
</organism>
<dbReference type="InterPro" id="IPR050463">
    <property type="entry name" value="Gfo/Idh/MocA_oxidrdct_glycsds"/>
</dbReference>
<evidence type="ECO:0000313" key="6">
    <source>
        <dbReference type="Proteomes" id="UP001163293"/>
    </source>
</evidence>
<evidence type="ECO:0000256" key="2">
    <source>
        <dbReference type="ARBA" id="ARBA00023027"/>
    </source>
</evidence>
<keyword evidence="6" id="KW-1185">Reference proteome</keyword>
<evidence type="ECO:0000256" key="1">
    <source>
        <dbReference type="ARBA" id="ARBA00023002"/>
    </source>
</evidence>
<dbReference type="Pfam" id="PF01408">
    <property type="entry name" value="GFO_IDH_MocA"/>
    <property type="match status" value="1"/>
</dbReference>
<reference evidence="5" key="1">
    <citation type="submission" date="2022-07" db="EMBL/GenBank/DDBJ databases">
        <authorList>
            <person name="Wu T."/>
        </authorList>
    </citation>
    <scope>NUCLEOTIDE SEQUENCE</scope>
    <source>
        <strain evidence="5">SD-1</strain>
    </source>
</reference>
<dbReference type="InterPro" id="IPR000683">
    <property type="entry name" value="Gfo/Idh/MocA-like_OxRdtase_N"/>
</dbReference>
<dbReference type="PANTHER" id="PTHR43818:SF11">
    <property type="entry name" value="BCDNA.GH03377"/>
    <property type="match status" value="1"/>
</dbReference>
<dbReference type="Pfam" id="PF22725">
    <property type="entry name" value="GFO_IDH_MocA_C3"/>
    <property type="match status" value="1"/>
</dbReference>